<dbReference type="EMBL" id="BTGU01000011">
    <property type="protein sequence ID" value="GMN40662.1"/>
    <property type="molecule type" value="Genomic_DNA"/>
</dbReference>
<dbReference type="Proteomes" id="UP001187192">
    <property type="component" value="Unassembled WGS sequence"/>
</dbReference>
<dbReference type="AlphaFoldDB" id="A0AA88D401"/>
<evidence type="ECO:0000313" key="1">
    <source>
        <dbReference type="EMBL" id="GMN40662.1"/>
    </source>
</evidence>
<accession>A0AA88D401</accession>
<organism evidence="1 2">
    <name type="scientific">Ficus carica</name>
    <name type="common">Common fig</name>
    <dbReference type="NCBI Taxonomy" id="3494"/>
    <lineage>
        <taxon>Eukaryota</taxon>
        <taxon>Viridiplantae</taxon>
        <taxon>Streptophyta</taxon>
        <taxon>Embryophyta</taxon>
        <taxon>Tracheophyta</taxon>
        <taxon>Spermatophyta</taxon>
        <taxon>Magnoliopsida</taxon>
        <taxon>eudicotyledons</taxon>
        <taxon>Gunneridae</taxon>
        <taxon>Pentapetalae</taxon>
        <taxon>rosids</taxon>
        <taxon>fabids</taxon>
        <taxon>Rosales</taxon>
        <taxon>Moraceae</taxon>
        <taxon>Ficeae</taxon>
        <taxon>Ficus</taxon>
    </lineage>
</organism>
<protein>
    <submittedName>
        <fullName evidence="1">Uncharacterized protein</fullName>
    </submittedName>
</protein>
<name>A0AA88D401_FICCA</name>
<evidence type="ECO:0000313" key="2">
    <source>
        <dbReference type="Proteomes" id="UP001187192"/>
    </source>
</evidence>
<sequence>MVRVLVILFHTYGRDADASVDLHGGSNAISFSTYEASDFESEMDIDQMHAGLNL</sequence>
<gene>
    <name evidence="1" type="ORF">TIFTF001_009880</name>
</gene>
<keyword evidence="2" id="KW-1185">Reference proteome</keyword>
<reference evidence="1" key="1">
    <citation type="submission" date="2023-07" db="EMBL/GenBank/DDBJ databases">
        <title>draft genome sequence of fig (Ficus carica).</title>
        <authorList>
            <person name="Takahashi T."/>
            <person name="Nishimura K."/>
        </authorList>
    </citation>
    <scope>NUCLEOTIDE SEQUENCE</scope>
</reference>
<proteinExistence type="predicted"/>
<comment type="caution">
    <text evidence="1">The sequence shown here is derived from an EMBL/GenBank/DDBJ whole genome shotgun (WGS) entry which is preliminary data.</text>
</comment>